<protein>
    <submittedName>
        <fullName evidence="5">G/U mismatch-specific DNA glycosylase</fullName>
        <ecNumber evidence="5">3.2.2.28</ecNumber>
    </submittedName>
</protein>
<name>A0A558ALG4_9PSEU</name>
<dbReference type="GO" id="GO:0006285">
    <property type="term" value="P:base-excision repair, AP site formation"/>
    <property type="evidence" value="ECO:0007669"/>
    <property type="project" value="InterPro"/>
</dbReference>
<keyword evidence="1" id="KW-0227">DNA damage</keyword>
<evidence type="ECO:0000256" key="1">
    <source>
        <dbReference type="ARBA" id="ARBA00022763"/>
    </source>
</evidence>
<dbReference type="InterPro" id="IPR005122">
    <property type="entry name" value="Uracil-DNA_glycosylase-like"/>
</dbReference>
<evidence type="ECO:0000256" key="2">
    <source>
        <dbReference type="ARBA" id="ARBA00022801"/>
    </source>
</evidence>
<evidence type="ECO:0000256" key="3">
    <source>
        <dbReference type="ARBA" id="ARBA00023204"/>
    </source>
</evidence>
<keyword evidence="2 5" id="KW-0378">Hydrolase</keyword>
<dbReference type="AlphaFoldDB" id="A0A558ALG4"/>
<dbReference type="InterPro" id="IPR015637">
    <property type="entry name" value="MUG/TDG"/>
</dbReference>
<gene>
    <name evidence="5" type="ORF">FNH06_04545</name>
</gene>
<proteinExistence type="predicted"/>
<evidence type="ECO:0000259" key="4">
    <source>
        <dbReference type="Pfam" id="PF03167"/>
    </source>
</evidence>
<dbReference type="GO" id="GO:0004844">
    <property type="term" value="F:uracil DNA N-glycosylase activity"/>
    <property type="evidence" value="ECO:0007669"/>
    <property type="project" value="TreeGrafter"/>
</dbReference>
<feature type="domain" description="Uracil-DNA glycosylase-like" evidence="4">
    <location>
        <begin position="19"/>
        <end position="164"/>
    </location>
</feature>
<dbReference type="RefSeq" id="WP_144634018.1">
    <property type="nucleotide sequence ID" value="NZ_BNAX01000015.1"/>
</dbReference>
<evidence type="ECO:0000313" key="6">
    <source>
        <dbReference type="Proteomes" id="UP000318578"/>
    </source>
</evidence>
<dbReference type="SUPFAM" id="SSF52141">
    <property type="entry name" value="Uracil-DNA glycosylase-like"/>
    <property type="match status" value="1"/>
</dbReference>
<dbReference type="EC" id="3.2.2.28" evidence="5"/>
<dbReference type="CDD" id="cd10028">
    <property type="entry name" value="UDG-F2_TDG_MUG"/>
    <property type="match status" value="1"/>
</dbReference>
<dbReference type="Proteomes" id="UP000318578">
    <property type="component" value="Unassembled WGS sequence"/>
</dbReference>
<dbReference type="OrthoDB" id="9799921at2"/>
<comment type="caution">
    <text evidence="5">The sequence shown here is derived from an EMBL/GenBank/DDBJ whole genome shotgun (WGS) entry which is preliminary data.</text>
</comment>
<reference evidence="5 6" key="1">
    <citation type="submission" date="2019-07" db="EMBL/GenBank/DDBJ databases">
        <title>New species of Amycolatopsis and Streptomyces.</title>
        <authorList>
            <person name="Duangmal K."/>
            <person name="Teo W.F.A."/>
            <person name="Lipun K."/>
        </authorList>
    </citation>
    <scope>NUCLEOTIDE SEQUENCE [LARGE SCALE GENOMIC DNA]</scope>
    <source>
        <strain evidence="5 6">JCM 30562</strain>
    </source>
</reference>
<dbReference type="GO" id="GO:0008263">
    <property type="term" value="F:pyrimidine-specific mismatch base pair DNA N-glycosylase activity"/>
    <property type="evidence" value="ECO:0007669"/>
    <property type="project" value="TreeGrafter"/>
</dbReference>
<dbReference type="PANTHER" id="PTHR12159:SF9">
    <property type="entry name" value="G_T MISMATCH-SPECIFIC THYMINE DNA GLYCOSYLASE"/>
    <property type="match status" value="1"/>
</dbReference>
<dbReference type="InterPro" id="IPR036895">
    <property type="entry name" value="Uracil-DNA_glycosylase-like_sf"/>
</dbReference>
<sequence length="201" mass="21684">MTRRYSRAELDAGRETRLPDLVAPNLRVLLVGINPGLSSAVAGRHFATPGNRLWPALHRSGFTPRLLTPEEDEELLGLGIGITSLVARPTVRASELTRDEYVEGGRRLRETVLALRPQWLAPLGVTGYRAAFGVRDAAVGLREESVGATRIWILPNPSGLNAHYPPLALAREFARLRVAAGMPDRSGVLSPGGAAAGRERS</sequence>
<keyword evidence="6" id="KW-1185">Reference proteome</keyword>
<dbReference type="Gene3D" id="3.40.470.10">
    <property type="entry name" value="Uracil-DNA glycosylase-like domain"/>
    <property type="match status" value="1"/>
</dbReference>
<dbReference type="NCBIfam" id="NF007570">
    <property type="entry name" value="PRK10201.1"/>
    <property type="match status" value="1"/>
</dbReference>
<evidence type="ECO:0000313" key="5">
    <source>
        <dbReference type="EMBL" id="TVT25090.1"/>
    </source>
</evidence>
<keyword evidence="3" id="KW-0234">DNA repair</keyword>
<keyword evidence="5" id="KW-0326">Glycosidase</keyword>
<dbReference type="Pfam" id="PF03167">
    <property type="entry name" value="UDG"/>
    <property type="match status" value="1"/>
</dbReference>
<dbReference type="EMBL" id="VJZA01000004">
    <property type="protein sequence ID" value="TVT25090.1"/>
    <property type="molecule type" value="Genomic_DNA"/>
</dbReference>
<dbReference type="PANTHER" id="PTHR12159">
    <property type="entry name" value="G/T AND G/U MISMATCH-SPECIFIC DNA GLYCOSYLASE"/>
    <property type="match status" value="1"/>
</dbReference>
<organism evidence="5 6">
    <name type="scientific">Amycolatopsis acidiphila</name>
    <dbReference type="NCBI Taxonomy" id="715473"/>
    <lineage>
        <taxon>Bacteria</taxon>
        <taxon>Bacillati</taxon>
        <taxon>Actinomycetota</taxon>
        <taxon>Actinomycetes</taxon>
        <taxon>Pseudonocardiales</taxon>
        <taxon>Pseudonocardiaceae</taxon>
        <taxon>Amycolatopsis</taxon>
    </lineage>
</organism>
<accession>A0A558ALG4</accession>